<reference evidence="3" key="1">
    <citation type="journal article" date="2016" name="Nature">
        <title>The genome of the seagrass Zostera marina reveals angiosperm adaptation to the sea.</title>
        <authorList>
            <person name="Olsen J.L."/>
            <person name="Rouze P."/>
            <person name="Verhelst B."/>
            <person name="Lin Y.-C."/>
            <person name="Bayer T."/>
            <person name="Collen J."/>
            <person name="Dattolo E."/>
            <person name="De Paoli E."/>
            <person name="Dittami S."/>
            <person name="Maumus F."/>
            <person name="Michel G."/>
            <person name="Kersting A."/>
            <person name="Lauritano C."/>
            <person name="Lohaus R."/>
            <person name="Toepel M."/>
            <person name="Tonon T."/>
            <person name="Vanneste K."/>
            <person name="Amirebrahimi M."/>
            <person name="Brakel J."/>
            <person name="Bostroem C."/>
            <person name="Chovatia M."/>
            <person name="Grimwood J."/>
            <person name="Jenkins J.W."/>
            <person name="Jueterbock A."/>
            <person name="Mraz A."/>
            <person name="Stam W.T."/>
            <person name="Tice H."/>
            <person name="Bornberg-Bauer E."/>
            <person name="Green P.J."/>
            <person name="Pearson G.A."/>
            <person name="Procaccini G."/>
            <person name="Duarte C.M."/>
            <person name="Schmutz J."/>
            <person name="Reusch T.B.H."/>
            <person name="Van de Peer Y."/>
        </authorList>
    </citation>
    <scope>NUCLEOTIDE SEQUENCE [LARGE SCALE GENOMIC DNA]</scope>
    <source>
        <strain evidence="3">cv. Finnish</strain>
    </source>
</reference>
<dbReference type="AlphaFoldDB" id="A0A0K9PL37"/>
<keyword evidence="3" id="KW-1185">Reference proteome</keyword>
<organism evidence="2 3">
    <name type="scientific">Zostera marina</name>
    <name type="common">Eelgrass</name>
    <dbReference type="NCBI Taxonomy" id="29655"/>
    <lineage>
        <taxon>Eukaryota</taxon>
        <taxon>Viridiplantae</taxon>
        <taxon>Streptophyta</taxon>
        <taxon>Embryophyta</taxon>
        <taxon>Tracheophyta</taxon>
        <taxon>Spermatophyta</taxon>
        <taxon>Magnoliopsida</taxon>
        <taxon>Liliopsida</taxon>
        <taxon>Zosteraceae</taxon>
        <taxon>Zostera</taxon>
    </lineage>
</organism>
<gene>
    <name evidence="2" type="ORF">ZOSMA_20G01320</name>
</gene>
<accession>A0A0K9PL37</accession>
<dbReference type="PROSITE" id="PS00690">
    <property type="entry name" value="DEAH_ATP_HELICASE"/>
    <property type="match status" value="1"/>
</dbReference>
<dbReference type="PANTHER" id="PTHR18934:SF213">
    <property type="entry name" value="3'-5' RNA HELICASE YTHDC2"/>
    <property type="match status" value="1"/>
</dbReference>
<dbReference type="SUPFAM" id="SSF52540">
    <property type="entry name" value="P-loop containing nucleoside triphosphate hydrolases"/>
    <property type="match status" value="1"/>
</dbReference>
<dbReference type="PANTHER" id="PTHR18934">
    <property type="entry name" value="ATP-DEPENDENT RNA HELICASE"/>
    <property type="match status" value="1"/>
</dbReference>
<dbReference type="InterPro" id="IPR027417">
    <property type="entry name" value="P-loop_NTPase"/>
</dbReference>
<name>A0A0K9PL37_ZOSMR</name>
<dbReference type="CDD" id="cd17917">
    <property type="entry name" value="DEXHc_RHA-like"/>
    <property type="match status" value="1"/>
</dbReference>
<dbReference type="OrthoDB" id="1745115at2759"/>
<dbReference type="Proteomes" id="UP000036987">
    <property type="component" value="Unassembled WGS sequence"/>
</dbReference>
<keyword evidence="1" id="KW-0378">Hydrolase</keyword>
<evidence type="ECO:0000313" key="2">
    <source>
        <dbReference type="EMBL" id="KMZ69654.1"/>
    </source>
</evidence>
<evidence type="ECO:0000313" key="3">
    <source>
        <dbReference type="Proteomes" id="UP000036987"/>
    </source>
</evidence>
<proteinExistence type="predicted"/>
<dbReference type="OMA" id="SITHIIM"/>
<dbReference type="EMBL" id="LFYR01000757">
    <property type="protein sequence ID" value="KMZ69654.1"/>
    <property type="molecule type" value="Genomic_DNA"/>
</dbReference>
<comment type="caution">
    <text evidence="2">The sequence shown here is derived from an EMBL/GenBank/DDBJ whole genome shotgun (WGS) entry which is preliminary data.</text>
</comment>
<dbReference type="GO" id="GO:0016787">
    <property type="term" value="F:hydrolase activity"/>
    <property type="evidence" value="ECO:0007669"/>
    <property type="project" value="UniProtKB-KW"/>
</dbReference>
<protein>
    <recommendedName>
        <fullName evidence="4">Helicase ATP-binding domain-containing protein</fullName>
    </recommendedName>
</protein>
<dbReference type="Gene3D" id="3.40.50.300">
    <property type="entry name" value="P-loop containing nucleotide triphosphate hydrolases"/>
    <property type="match status" value="1"/>
</dbReference>
<sequence length="234" mass="26643">MLWTTSESQGGKQSSIMFCTTGILRRILLGRVDMSKMETTSSSVIDEILEISHIMVDEIHERDWFPDLTILSNLLVFYPHLRLILVSATMDSDRFSQYFNGCPVIFVHGFTYHVESFYLEDVLSFLYTSKENHLDLSFINGSLESTELTDDFKSLLDQSIDLPSNNDEIDSLADFISSDSVTNIVNYQHSVIGVSPLMVFTEKGRIDETQRLLYFGANCYLNANDARLCTARRS</sequence>
<dbReference type="STRING" id="29655.A0A0K9PL37"/>
<evidence type="ECO:0008006" key="4">
    <source>
        <dbReference type="Google" id="ProtNLM"/>
    </source>
</evidence>
<evidence type="ECO:0000256" key="1">
    <source>
        <dbReference type="ARBA" id="ARBA00022801"/>
    </source>
</evidence>
<dbReference type="InterPro" id="IPR002464">
    <property type="entry name" value="DNA/RNA_helicase_DEAH_CS"/>
</dbReference>